<accession>A0A412Z0G5</accession>
<proteinExistence type="predicted"/>
<evidence type="ECO:0000313" key="2">
    <source>
        <dbReference type="Proteomes" id="UP000284543"/>
    </source>
</evidence>
<dbReference type="AlphaFoldDB" id="A0A412Z0G5"/>
<dbReference type="RefSeq" id="WP_002578621.1">
    <property type="nucleotide sequence ID" value="NZ_BAABZS010000001.1"/>
</dbReference>
<organism evidence="1 2">
    <name type="scientific">Enterocloster bolteae</name>
    <dbReference type="NCBI Taxonomy" id="208479"/>
    <lineage>
        <taxon>Bacteria</taxon>
        <taxon>Bacillati</taxon>
        <taxon>Bacillota</taxon>
        <taxon>Clostridia</taxon>
        <taxon>Lachnospirales</taxon>
        <taxon>Lachnospiraceae</taxon>
        <taxon>Enterocloster</taxon>
    </lineage>
</organism>
<reference evidence="1 2" key="1">
    <citation type="submission" date="2018-08" db="EMBL/GenBank/DDBJ databases">
        <title>A genome reference for cultivated species of the human gut microbiota.</title>
        <authorList>
            <person name="Zou Y."/>
            <person name="Xue W."/>
            <person name="Luo G."/>
        </authorList>
    </citation>
    <scope>NUCLEOTIDE SEQUENCE [LARGE SCALE GENOMIC DNA]</scope>
    <source>
        <strain evidence="1 2">AF14-18</strain>
    </source>
</reference>
<gene>
    <name evidence="1" type="ORF">DWW02_21415</name>
</gene>
<dbReference type="EMBL" id="QRZM01000010">
    <property type="protein sequence ID" value="RGV73402.1"/>
    <property type="molecule type" value="Genomic_DNA"/>
</dbReference>
<name>A0A412Z0G5_9FIRM</name>
<protein>
    <submittedName>
        <fullName evidence="1">Uncharacterized protein</fullName>
    </submittedName>
</protein>
<evidence type="ECO:0000313" key="1">
    <source>
        <dbReference type="EMBL" id="RGV73402.1"/>
    </source>
</evidence>
<dbReference type="Proteomes" id="UP000284543">
    <property type="component" value="Unassembled WGS sequence"/>
</dbReference>
<comment type="caution">
    <text evidence="1">The sequence shown here is derived from an EMBL/GenBank/DDBJ whole genome shotgun (WGS) entry which is preliminary data.</text>
</comment>
<sequence>MGEIIQYIVVHWVEWLFVAISTFLGLCYRQMAKRQKEESRKNAALHDGMQALLRDRIIQAYNHYQDRGYCPIYGKENVKRMYDAYHVLGGNDVATELKDKLMKMPEEPAEREE</sequence>